<gene>
    <name evidence="9" type="primary">Htra3_1</name>
    <name evidence="9" type="ORF">EYF80_066564</name>
</gene>
<evidence type="ECO:0000259" key="8">
    <source>
        <dbReference type="PROSITE" id="PS51465"/>
    </source>
</evidence>
<evidence type="ECO:0000313" key="9">
    <source>
        <dbReference type="EMBL" id="TNN23318.1"/>
    </source>
</evidence>
<dbReference type="SMART" id="SM00121">
    <property type="entry name" value="IB"/>
    <property type="match status" value="1"/>
</dbReference>
<evidence type="ECO:0000256" key="3">
    <source>
        <dbReference type="ARBA" id="ARBA00022729"/>
    </source>
</evidence>
<evidence type="ECO:0000259" key="7">
    <source>
        <dbReference type="PROSITE" id="PS51323"/>
    </source>
</evidence>
<dbReference type="Gene3D" id="3.30.60.30">
    <property type="match status" value="1"/>
</dbReference>
<organism evidence="9 10">
    <name type="scientific">Liparis tanakae</name>
    <name type="common">Tanaka's snailfish</name>
    <dbReference type="NCBI Taxonomy" id="230148"/>
    <lineage>
        <taxon>Eukaryota</taxon>
        <taxon>Metazoa</taxon>
        <taxon>Chordata</taxon>
        <taxon>Craniata</taxon>
        <taxon>Vertebrata</taxon>
        <taxon>Euteleostomi</taxon>
        <taxon>Actinopterygii</taxon>
        <taxon>Neopterygii</taxon>
        <taxon>Teleostei</taxon>
        <taxon>Neoteleostei</taxon>
        <taxon>Acanthomorphata</taxon>
        <taxon>Eupercaria</taxon>
        <taxon>Perciformes</taxon>
        <taxon>Cottioidei</taxon>
        <taxon>Cottales</taxon>
        <taxon>Liparidae</taxon>
        <taxon>Liparis</taxon>
    </lineage>
</organism>
<keyword evidence="9" id="KW-0378">Hydrolase</keyword>
<evidence type="ECO:0000256" key="6">
    <source>
        <dbReference type="SAM" id="SignalP"/>
    </source>
</evidence>
<protein>
    <submittedName>
        <fullName evidence="9">Serine protease HTRA3</fullName>
    </submittedName>
</protein>
<dbReference type="Pfam" id="PF00219">
    <property type="entry name" value="IGFBP"/>
    <property type="match status" value="1"/>
</dbReference>
<dbReference type="PANTHER" id="PTHR14186:SF19">
    <property type="entry name" value="INSULIN-LIKE GROWTH FACTOR-BINDING PROTEIN 7"/>
    <property type="match status" value="1"/>
</dbReference>
<dbReference type="GO" id="GO:0006508">
    <property type="term" value="P:proteolysis"/>
    <property type="evidence" value="ECO:0007669"/>
    <property type="project" value="UniProtKB-KW"/>
</dbReference>
<dbReference type="PROSITE" id="PS51465">
    <property type="entry name" value="KAZAL_2"/>
    <property type="match status" value="1"/>
</dbReference>
<dbReference type="SUPFAM" id="SSF100895">
    <property type="entry name" value="Kazal-type serine protease inhibitors"/>
    <property type="match status" value="1"/>
</dbReference>
<dbReference type="EMBL" id="SRLO01018935">
    <property type="protein sequence ID" value="TNN23318.1"/>
    <property type="molecule type" value="Genomic_DNA"/>
</dbReference>
<dbReference type="GO" id="GO:0005520">
    <property type="term" value="F:insulin-like growth factor binding"/>
    <property type="evidence" value="ECO:0007669"/>
    <property type="project" value="InterPro"/>
</dbReference>
<comment type="caution">
    <text evidence="9">The sequence shown here is derived from an EMBL/GenBank/DDBJ whole genome shotgun (WGS) entry which is preliminary data.</text>
</comment>
<dbReference type="InterPro" id="IPR011390">
    <property type="entry name" value="IGFBP_rP_mac25"/>
</dbReference>
<dbReference type="Proteomes" id="UP000314294">
    <property type="component" value="Unassembled WGS sequence"/>
</dbReference>
<reference evidence="9 10" key="1">
    <citation type="submission" date="2019-03" db="EMBL/GenBank/DDBJ databases">
        <title>First draft genome of Liparis tanakae, snailfish: a comprehensive survey of snailfish specific genes.</title>
        <authorList>
            <person name="Kim W."/>
            <person name="Song I."/>
            <person name="Jeong J.-H."/>
            <person name="Kim D."/>
            <person name="Kim S."/>
            <person name="Ryu S."/>
            <person name="Song J.Y."/>
            <person name="Lee S.K."/>
        </authorList>
    </citation>
    <scope>NUCLEOTIDE SEQUENCE [LARGE SCALE GENOMIC DNA]</scope>
    <source>
        <tissue evidence="9">Muscle</tissue>
    </source>
</reference>
<keyword evidence="4" id="KW-1015">Disulfide bond</keyword>
<evidence type="ECO:0000256" key="4">
    <source>
        <dbReference type="ARBA" id="ARBA00023157"/>
    </source>
</evidence>
<comment type="subcellular location">
    <subcellularLocation>
        <location evidence="1">Secreted</location>
    </subcellularLocation>
</comment>
<dbReference type="AlphaFoldDB" id="A0A4Z2E3H6"/>
<dbReference type="GO" id="GO:0001558">
    <property type="term" value="P:regulation of cell growth"/>
    <property type="evidence" value="ECO:0007669"/>
    <property type="project" value="InterPro"/>
</dbReference>
<proteinExistence type="predicted"/>
<keyword evidence="2" id="KW-0964">Secreted</keyword>
<dbReference type="Gene3D" id="4.10.40.20">
    <property type="match status" value="1"/>
</dbReference>
<dbReference type="SMART" id="SM00280">
    <property type="entry name" value="KAZAL"/>
    <property type="match status" value="1"/>
</dbReference>
<dbReference type="PROSITE" id="PS51323">
    <property type="entry name" value="IGFBP_N_2"/>
    <property type="match status" value="1"/>
</dbReference>
<dbReference type="GO" id="GO:0008233">
    <property type="term" value="F:peptidase activity"/>
    <property type="evidence" value="ECO:0007669"/>
    <property type="project" value="UniProtKB-KW"/>
</dbReference>
<feature type="chain" id="PRO_5021435990" evidence="6">
    <location>
        <begin position="20"/>
        <end position="129"/>
    </location>
</feature>
<evidence type="ECO:0000313" key="10">
    <source>
        <dbReference type="Proteomes" id="UP000314294"/>
    </source>
</evidence>
<sequence length="129" mass="13140">MRVLLVAAVLLSLEAASGAECPTRCDVSTCPSPGCPGGYAPDRCRCCLVCAAAEGEPCGRGDALPCGDALECKHPAGKRLSKGVCRCRFRQAVCGSDGNTYGNVCQLRASGGKGTTQLQRGPCDNGTGT</sequence>
<name>A0A4Z2E3H6_9TELE</name>
<dbReference type="InterPro" id="IPR036058">
    <property type="entry name" value="Kazal_dom_sf"/>
</dbReference>
<dbReference type="InterPro" id="IPR000867">
    <property type="entry name" value="IGFBP-like"/>
</dbReference>
<dbReference type="Pfam" id="PF07648">
    <property type="entry name" value="Kazal_2"/>
    <property type="match status" value="1"/>
</dbReference>
<feature type="domain" description="Kazal-like" evidence="8">
    <location>
        <begin position="67"/>
        <end position="125"/>
    </location>
</feature>
<dbReference type="GO" id="GO:0005576">
    <property type="term" value="C:extracellular region"/>
    <property type="evidence" value="ECO:0007669"/>
    <property type="project" value="UniProtKB-SubCell"/>
</dbReference>
<keyword evidence="3 6" id="KW-0732">Signal</keyword>
<evidence type="ECO:0000256" key="1">
    <source>
        <dbReference type="ARBA" id="ARBA00004613"/>
    </source>
</evidence>
<feature type="signal peptide" evidence="6">
    <location>
        <begin position="1"/>
        <end position="19"/>
    </location>
</feature>
<dbReference type="GO" id="GO:0009966">
    <property type="term" value="P:regulation of signal transduction"/>
    <property type="evidence" value="ECO:0007669"/>
    <property type="project" value="TreeGrafter"/>
</dbReference>
<keyword evidence="10" id="KW-1185">Reference proteome</keyword>
<accession>A0A4Z2E3H6</accession>
<feature type="domain" description="IGFBP N-terminal" evidence="7">
    <location>
        <begin position="17"/>
        <end position="88"/>
    </location>
</feature>
<keyword evidence="9" id="KW-0645">Protease</keyword>
<keyword evidence="5" id="KW-0393">Immunoglobulin domain</keyword>
<dbReference type="InterPro" id="IPR002350">
    <property type="entry name" value="Kazal_dom"/>
</dbReference>
<dbReference type="PANTHER" id="PTHR14186">
    <property type="entry name" value="INSULIN-LIKE GROWTH FACTOR BINDING PROTEIN-RELATED"/>
    <property type="match status" value="1"/>
</dbReference>
<dbReference type="InterPro" id="IPR009030">
    <property type="entry name" value="Growth_fac_rcpt_cys_sf"/>
</dbReference>
<dbReference type="SUPFAM" id="SSF57184">
    <property type="entry name" value="Growth factor receptor domain"/>
    <property type="match status" value="1"/>
</dbReference>
<dbReference type="OrthoDB" id="10029006at2759"/>
<evidence type="ECO:0000256" key="2">
    <source>
        <dbReference type="ARBA" id="ARBA00022525"/>
    </source>
</evidence>
<evidence type="ECO:0000256" key="5">
    <source>
        <dbReference type="ARBA" id="ARBA00023319"/>
    </source>
</evidence>